<evidence type="ECO:0000256" key="2">
    <source>
        <dbReference type="ARBA" id="ARBA00023157"/>
    </source>
</evidence>
<feature type="domain" description="PKD" evidence="5">
    <location>
        <begin position="359"/>
        <end position="416"/>
    </location>
</feature>
<dbReference type="PROSITE" id="PS50093">
    <property type="entry name" value="PKD"/>
    <property type="match status" value="2"/>
</dbReference>
<dbReference type="SMART" id="SM00089">
    <property type="entry name" value="PKD"/>
    <property type="match status" value="9"/>
</dbReference>
<dbReference type="Gene3D" id="2.60.40.1170">
    <property type="entry name" value="Mu homology domain, subdomain B"/>
    <property type="match status" value="1"/>
</dbReference>
<feature type="domain" description="Ig-like" evidence="6">
    <location>
        <begin position="566"/>
        <end position="658"/>
    </location>
</feature>
<dbReference type="SUPFAM" id="SSF48726">
    <property type="entry name" value="Immunoglobulin"/>
    <property type="match status" value="1"/>
</dbReference>
<keyword evidence="1" id="KW-0732">Signal</keyword>
<dbReference type="InterPro" id="IPR052598">
    <property type="entry name" value="IgSF_CEA-related"/>
</dbReference>
<evidence type="ECO:0000313" key="7">
    <source>
        <dbReference type="EMBL" id="TDX02023.1"/>
    </source>
</evidence>
<dbReference type="NCBIfam" id="TIGR01451">
    <property type="entry name" value="B_ant_repeat"/>
    <property type="match status" value="1"/>
</dbReference>
<dbReference type="PROSITE" id="PS50835">
    <property type="entry name" value="IG_LIKE"/>
    <property type="match status" value="2"/>
</dbReference>
<name>A0A4V3GM47_9BACT</name>
<evidence type="ECO:0000313" key="8">
    <source>
        <dbReference type="Proteomes" id="UP000294498"/>
    </source>
</evidence>
<evidence type="ECO:0000259" key="6">
    <source>
        <dbReference type="PROSITE" id="PS50835"/>
    </source>
</evidence>
<dbReference type="InterPro" id="IPR035986">
    <property type="entry name" value="PKD_dom_sf"/>
</dbReference>
<evidence type="ECO:0000256" key="3">
    <source>
        <dbReference type="ARBA" id="ARBA00023180"/>
    </source>
</evidence>
<comment type="caution">
    <text evidence="7">The sequence shown here is derived from an EMBL/GenBank/DDBJ whole genome shotgun (WGS) entry which is preliminary data.</text>
</comment>
<dbReference type="Pfam" id="PF13585">
    <property type="entry name" value="CHU_C"/>
    <property type="match status" value="1"/>
</dbReference>
<reference evidence="7 8" key="1">
    <citation type="submission" date="2019-03" db="EMBL/GenBank/DDBJ databases">
        <title>Genomic Encyclopedia of Type Strains, Phase IV (KMG-IV): sequencing the most valuable type-strain genomes for metagenomic binning, comparative biology and taxonomic classification.</title>
        <authorList>
            <person name="Goeker M."/>
        </authorList>
    </citation>
    <scope>NUCLEOTIDE SEQUENCE [LARGE SCALE GENOMIC DNA]</scope>
    <source>
        <strain evidence="7 8">DSM 100059</strain>
    </source>
</reference>
<dbReference type="Gene3D" id="2.60.40.10">
    <property type="entry name" value="Immunoglobulins"/>
    <property type="match status" value="17"/>
</dbReference>
<protein>
    <submittedName>
        <fullName evidence="7">Gliding motility-associated-like protein</fullName>
    </submittedName>
</protein>
<dbReference type="InterPro" id="IPR036179">
    <property type="entry name" value="Ig-like_dom_sf"/>
</dbReference>
<dbReference type="EMBL" id="SODV01000001">
    <property type="protein sequence ID" value="TDX02023.1"/>
    <property type="molecule type" value="Genomic_DNA"/>
</dbReference>
<dbReference type="PANTHER" id="PTHR44337:SF20">
    <property type="entry name" value="CARCINOEMBRYONIC ANTIGEN-RELATED CELL ADHESION MOLECULE 5-RELATED"/>
    <property type="match status" value="1"/>
</dbReference>
<dbReference type="Pfam" id="PF01345">
    <property type="entry name" value="DUF11"/>
    <property type="match status" value="1"/>
</dbReference>
<dbReference type="Proteomes" id="UP000294498">
    <property type="component" value="Unassembled WGS sequence"/>
</dbReference>
<dbReference type="InterPro" id="IPR001434">
    <property type="entry name" value="OmcB-like_DUF11"/>
</dbReference>
<dbReference type="Pfam" id="PF19081">
    <property type="entry name" value="Ig_7"/>
    <property type="match status" value="8"/>
</dbReference>
<dbReference type="InterPro" id="IPR007110">
    <property type="entry name" value="Ig-like_dom"/>
</dbReference>
<evidence type="ECO:0000259" key="5">
    <source>
        <dbReference type="PROSITE" id="PS50093"/>
    </source>
</evidence>
<dbReference type="InterPro" id="IPR044023">
    <property type="entry name" value="Ig_7"/>
</dbReference>
<gene>
    <name evidence="7" type="ORF">EDB95_3070</name>
</gene>
<keyword evidence="3" id="KW-0325">Glycoprotein</keyword>
<dbReference type="InterPro" id="IPR000601">
    <property type="entry name" value="PKD_dom"/>
</dbReference>
<feature type="domain" description="PKD" evidence="5">
    <location>
        <begin position="1019"/>
        <end position="1066"/>
    </location>
</feature>
<sequence length="1606" mass="157588">MSAAVRAGVPPTPTVSSATTTTFCQGGSVVLTATSTGATSFQWYLNGTAITGATANNYTATTGGNYTVTATNASGTSTASASTTVTVNPNPVTPTVTAGSSTTFCSGGSVSLTANASGATGYQWSMNGAAISGATASSYNANAAGSYTVQVTNSQGCASAASATTTVTILAAPAAPTITASGTTTFCGAGSVILTANATGASTYQWYLNGTAITGATANNYTASAAGKYTVVVANASGCSSPASAATTVTINPNPAAPTITAGGATTFCAGGSVVLTANAAGATSYQWYLNGSAISGGTSSTYTASASGSYTVSIVGSGACASPVSAPIKVSINPTPTTPTITAGGNTPLCAGESVVLTANGSGAASYQWYLGGTAITGATTSTYSAGTSGNYTVTITDANGCNSAASNATSVTVEPVPIAPTVTAGGPTTFCAGGSVTLTASATGATAFQWFDDGTAITGATSASYTANASGNYTVTYQTSNGCTSATSGAVMVTVNAPPPAPAISAGGPLGFCSPGSVVLSASATGATSYQWFVNGTPISGATGVSYTASATGNYTVSYTNGCPSTVSSGTAVTVYTPLTGAVINAGGPTTFCEGNGVNLTSNTSDVASYQWYLNGNAITGAITSSYFATAAGNYTVTVSNPCSATAYTSTAITVTVNPAPTSPTISAGGPLTFCAPGSVVLTANPAGATAYQWFFDGVAITGATSQTYTATAGGDYTVTAVNSLGCSSMPSAITTVIAYPPLTAPVISNTGSTTFCAGGNVTLSVTESGVTNYQWYLNGNPIAGAISASYIATATGSYTVNISNPCSSATSGPAIVTVNPVPATPSVSAGGATTFCAGGSVTLTASAAGATAYQWSNNDTIIAGTTAQTFTTDSSGSYTVTVANSYGCTSTSAPTTVTVYPQLAPINTSVAAGGPTTFCAGGSVVLQASTIGVSSFQWSLNGVAITGATASAYTATASGTYTVLLSNPCSSVTTSPVTVTVNPVPATPTVTAGGSTGICVGDSVILTVNASGATGYQWFLGGTAMAGETTDADTVLASGSYTVTVTNANGCTSAASAPTTVTVNPLPAAPSVSAGGPTTFCAGNSVVLTATPAASDYQWMLNGADITGATGASYAGTATGTYTVTLTDGNGCTSLPSASVSVTVNPDPPAPTIATGGATTFCQGDSVILTATATGTVTYQWLLNGTAIPKATTTTDTAKVSGSYTIAVTDGNGCTSTASAGITVNVDPTPATSLTVAGSATTFCQGASVDLTANSSGATSYQWYQGSTAITGATSNIYTATATGTYAVTIGDANGCSSAPSASINVTVNPTPVTPVITASGTLGICPGQTLLLTATPTGAGTYQWYENGTAISGATGDTYTATTAGSYTVTSENSFNCTSDASTTTVITNPCLPQADLAITKTVSPGPYSVQSPVTYTLTVTNNGPKDAQNVVVADTLPSGLGTPVNFGGGGNPLYSAVSNSIQWTLSDLPAGTTETFTFDISLKSFGTISNTGFVTSATLDPDTTNNHSTATFVFAGNLFIPNVITPNGDGKNDLFVVLGLENYPGSSLRIYNRWGSQVYQSEDYRNTWDGSGLNAGTYYYVLTANIPAGKQTYKGWVEIIR</sequence>
<keyword evidence="8" id="KW-1185">Reference proteome</keyword>
<dbReference type="InterPro" id="IPR013783">
    <property type="entry name" value="Ig-like_fold"/>
</dbReference>
<dbReference type="InterPro" id="IPR026341">
    <property type="entry name" value="T9SS_type_B"/>
</dbReference>
<dbReference type="InterPro" id="IPR047589">
    <property type="entry name" value="DUF11_rpt"/>
</dbReference>
<feature type="domain" description="Ig-like" evidence="6">
    <location>
        <begin position="816"/>
        <end position="901"/>
    </location>
</feature>
<organism evidence="7 8">
    <name type="scientific">Dinghuibacter silviterrae</name>
    <dbReference type="NCBI Taxonomy" id="1539049"/>
    <lineage>
        <taxon>Bacteria</taxon>
        <taxon>Pseudomonadati</taxon>
        <taxon>Bacteroidota</taxon>
        <taxon>Chitinophagia</taxon>
        <taxon>Chitinophagales</taxon>
        <taxon>Chitinophagaceae</taxon>
        <taxon>Dinghuibacter</taxon>
    </lineage>
</organism>
<dbReference type="NCBIfam" id="TIGR04131">
    <property type="entry name" value="Bac_Flav_CTERM"/>
    <property type="match status" value="1"/>
</dbReference>
<keyword evidence="4" id="KW-0393">Immunoglobulin domain</keyword>
<evidence type="ECO:0000256" key="4">
    <source>
        <dbReference type="ARBA" id="ARBA00023319"/>
    </source>
</evidence>
<accession>A0A4V3GM47</accession>
<evidence type="ECO:0000256" key="1">
    <source>
        <dbReference type="ARBA" id="ARBA00022729"/>
    </source>
</evidence>
<proteinExistence type="predicted"/>
<dbReference type="SUPFAM" id="SSF49299">
    <property type="entry name" value="PKD domain"/>
    <property type="match status" value="2"/>
</dbReference>
<dbReference type="InterPro" id="IPR022409">
    <property type="entry name" value="PKD/Chitinase_dom"/>
</dbReference>
<keyword evidence="2" id="KW-1015">Disulfide bond</keyword>
<dbReference type="PANTHER" id="PTHR44337">
    <property type="entry name" value="CARCINOEMBRYONIC ANTIGEN-RELATED CELL ADHESION MOLECULE 8"/>
    <property type="match status" value="1"/>
</dbReference>
<dbReference type="RefSeq" id="WP_162852621.1">
    <property type="nucleotide sequence ID" value="NZ_SODV01000001.1"/>
</dbReference>